<dbReference type="UniPathway" id="UPA00232"/>
<dbReference type="OrthoDB" id="8525483at2"/>
<keyword evidence="1" id="KW-0963">Cytoplasm</keyword>
<dbReference type="InterPro" id="IPR003033">
    <property type="entry name" value="SCP2_sterol-bd_dom"/>
</dbReference>
<reference evidence="4 5" key="1">
    <citation type="submission" date="2019-08" db="EMBL/GenBank/DDBJ databases">
        <authorList>
            <person name="Peeters C."/>
        </authorList>
    </citation>
    <scope>NUCLEOTIDE SEQUENCE [LARGE SCALE GENOMIC DNA]</scope>
    <source>
        <strain evidence="4 5">LMG 30175</strain>
    </source>
</reference>
<dbReference type="InterPro" id="IPR038989">
    <property type="entry name" value="UbiJ"/>
</dbReference>
<evidence type="ECO:0000256" key="2">
    <source>
        <dbReference type="SAM" id="MobiDB-lite"/>
    </source>
</evidence>
<proteinExistence type="inferred from homology"/>
<evidence type="ECO:0000259" key="3">
    <source>
        <dbReference type="Pfam" id="PF02036"/>
    </source>
</evidence>
<dbReference type="PANTHER" id="PTHR38693:SF1">
    <property type="entry name" value="UBIQUINONE BIOSYNTHESIS ACCESSORY FACTOR UBIJ"/>
    <property type="match status" value="1"/>
</dbReference>
<dbReference type="RefSeq" id="WP_150696575.1">
    <property type="nucleotide sequence ID" value="NZ_CABPRZ010000005.1"/>
</dbReference>
<evidence type="ECO:0000313" key="4">
    <source>
        <dbReference type="EMBL" id="VVD92730.1"/>
    </source>
</evidence>
<dbReference type="EMBL" id="CABPRZ010000005">
    <property type="protein sequence ID" value="VVD92730.1"/>
    <property type="molecule type" value="Genomic_DNA"/>
</dbReference>
<keyword evidence="1" id="KW-0831">Ubiquinone biosynthesis</keyword>
<comment type="similarity">
    <text evidence="1">Belongs to the UbiJ family.</text>
</comment>
<dbReference type="GO" id="GO:0005737">
    <property type="term" value="C:cytoplasm"/>
    <property type="evidence" value="ECO:0007669"/>
    <property type="project" value="UniProtKB-SubCell"/>
</dbReference>
<evidence type="ECO:0000313" key="5">
    <source>
        <dbReference type="Proteomes" id="UP000414233"/>
    </source>
</evidence>
<gene>
    <name evidence="1" type="primary">ubiJ</name>
    <name evidence="4" type="ORF">PTE30175_01646</name>
</gene>
<organism evidence="4 5">
    <name type="scientific">Pandoraea terrae</name>
    <dbReference type="NCBI Taxonomy" id="1537710"/>
    <lineage>
        <taxon>Bacteria</taxon>
        <taxon>Pseudomonadati</taxon>
        <taxon>Pseudomonadota</taxon>
        <taxon>Betaproteobacteria</taxon>
        <taxon>Burkholderiales</taxon>
        <taxon>Burkholderiaceae</taxon>
        <taxon>Pandoraea</taxon>
    </lineage>
</organism>
<feature type="compositionally biased region" description="Low complexity" evidence="2">
    <location>
        <begin position="195"/>
        <end position="215"/>
    </location>
</feature>
<feature type="region of interest" description="Disordered" evidence="2">
    <location>
        <begin position="193"/>
        <end position="215"/>
    </location>
</feature>
<evidence type="ECO:0000256" key="1">
    <source>
        <dbReference type="HAMAP-Rule" id="MF_02215"/>
    </source>
</evidence>
<dbReference type="GO" id="GO:0006744">
    <property type="term" value="P:ubiquinone biosynthetic process"/>
    <property type="evidence" value="ECO:0007669"/>
    <property type="project" value="UniProtKB-UniRule"/>
</dbReference>
<dbReference type="Proteomes" id="UP000414233">
    <property type="component" value="Unassembled WGS sequence"/>
</dbReference>
<dbReference type="PANTHER" id="PTHR38693">
    <property type="entry name" value="UBIQUINONE BIOSYNTHESIS PROTEIN UBIJ"/>
    <property type="match status" value="1"/>
</dbReference>
<feature type="domain" description="SCP2" evidence="3">
    <location>
        <begin position="12"/>
        <end position="103"/>
    </location>
</feature>
<comment type="subcellular location">
    <subcellularLocation>
        <location evidence="1">Cytoplasm</location>
    </subcellularLocation>
</comment>
<dbReference type="Pfam" id="PF02036">
    <property type="entry name" value="SCP2"/>
    <property type="match status" value="1"/>
</dbReference>
<comment type="pathway">
    <text evidence="1">Cofactor biosynthesis; ubiquinone biosynthesis.</text>
</comment>
<keyword evidence="5" id="KW-1185">Reference proteome</keyword>
<accession>A0A5E4TXY7</accession>
<name>A0A5E4TXY7_9BURK</name>
<comment type="function">
    <text evidence="1">Required for ubiquinone (coenzyme Q) biosynthesis. Binds hydrophobic ubiquinone biosynthetic intermediates via its SCP2 domain and is essential for the stability of the Ubi complex. May constitute a docking platform where Ubi enzymes assemble and access their SCP2-bound polyprenyl substrates.</text>
</comment>
<sequence length="215" mass="23012">MTVAAKAFAAAVNHLLAREPWALERLRRHAGASAKLVMAPFDVRMRVEDTGYLAAAADDLTCDVGIAVPPSALADYASGGQAAVMRHVKIEGDAEFANTLSYLAQHLRWEAAEDLSRWVGDAAAHRITESGRAAVAGVRRTGGAAARTLADYLVEEHPLLVARPRLTAFTGEVARLRDDLARLEKRLERLERGRPAAAAAGISRAGAASPDRTER</sequence>
<dbReference type="AlphaFoldDB" id="A0A5E4TXY7"/>
<protein>
    <recommendedName>
        <fullName evidence="1">Ubiquinone biosynthesis accessory factor UbiJ</fullName>
    </recommendedName>
</protein>
<dbReference type="HAMAP" id="MF_02215">
    <property type="entry name" value="UbiJ"/>
    <property type="match status" value="1"/>
</dbReference>